<dbReference type="InterPro" id="IPR003749">
    <property type="entry name" value="ThiS/MoaD-like"/>
</dbReference>
<dbReference type="InterPro" id="IPR012675">
    <property type="entry name" value="Beta-grasp_dom_sf"/>
</dbReference>
<dbReference type="Pfam" id="PF02597">
    <property type="entry name" value="ThiS"/>
    <property type="match status" value="1"/>
</dbReference>
<organism evidence="1 2">
    <name type="scientific">Anaerolinea thermophila (strain DSM 14523 / JCM 11388 / NBRC 100420 / UNI-1)</name>
    <dbReference type="NCBI Taxonomy" id="926569"/>
    <lineage>
        <taxon>Bacteria</taxon>
        <taxon>Bacillati</taxon>
        <taxon>Chloroflexota</taxon>
        <taxon>Anaerolineae</taxon>
        <taxon>Anaerolineales</taxon>
        <taxon>Anaerolineaceae</taxon>
        <taxon>Anaerolinea</taxon>
    </lineage>
</organism>
<dbReference type="RefSeq" id="WP_013558993.1">
    <property type="nucleotide sequence ID" value="NC_014960.1"/>
</dbReference>
<keyword evidence="2" id="KW-1185">Reference proteome</keyword>
<name>E8N1J2_ANATU</name>
<dbReference type="OrthoDB" id="9156098at2"/>
<sequence length="94" mass="10027">MKVTVELTGAARAHAGVKTLSLDLPDTATYRDIVRELAKHFPQLVGWLIAPDGESFLSSNMLVINGDLATPVMVLDENPADGEHLILMSVITGG</sequence>
<evidence type="ECO:0000313" key="2">
    <source>
        <dbReference type="Proteomes" id="UP000008922"/>
    </source>
</evidence>
<dbReference type="Gene3D" id="3.10.20.30">
    <property type="match status" value="1"/>
</dbReference>
<dbReference type="InterPro" id="IPR016155">
    <property type="entry name" value="Mopterin_synth/thiamin_S_b"/>
</dbReference>
<reference evidence="1 2" key="1">
    <citation type="submission" date="2010-12" db="EMBL/GenBank/DDBJ databases">
        <title>Whole genome sequence of Anaerolinea thermophila UNI-1.</title>
        <authorList>
            <person name="Narita-Yamada S."/>
            <person name="Kishi E."/>
            <person name="Watanabe Y."/>
            <person name="Takasaki K."/>
            <person name="Ankai A."/>
            <person name="Oguchi A."/>
            <person name="Fukui S."/>
            <person name="Takahashi M."/>
            <person name="Yashiro I."/>
            <person name="Hosoyama A."/>
            <person name="Sekiguchi Y."/>
            <person name="Hanada S."/>
            <person name="Fujita N."/>
        </authorList>
    </citation>
    <scope>NUCLEOTIDE SEQUENCE [LARGE SCALE GENOMIC DNA]</scope>
    <source>
        <strain evidence="2">DSM 14523 / JCM 11388 / NBRC 100420 / UNI-1</strain>
    </source>
</reference>
<dbReference type="eggNOG" id="COG1977">
    <property type="taxonomic scope" value="Bacteria"/>
</dbReference>
<dbReference type="Proteomes" id="UP000008922">
    <property type="component" value="Chromosome"/>
</dbReference>
<accession>E8N1J2</accession>
<dbReference type="HOGENOM" id="CLU_2379973_0_0_0"/>
<evidence type="ECO:0008006" key="3">
    <source>
        <dbReference type="Google" id="ProtNLM"/>
    </source>
</evidence>
<dbReference type="InParanoid" id="E8N1J2"/>
<dbReference type="STRING" id="926569.ANT_05630"/>
<dbReference type="SUPFAM" id="SSF54285">
    <property type="entry name" value="MoaD/ThiS"/>
    <property type="match status" value="1"/>
</dbReference>
<evidence type="ECO:0000313" key="1">
    <source>
        <dbReference type="EMBL" id="BAJ62597.1"/>
    </source>
</evidence>
<gene>
    <name evidence="1" type="ordered locus">ANT_05630</name>
</gene>
<protein>
    <recommendedName>
        <fullName evidence="3">ThiS family protein</fullName>
    </recommendedName>
</protein>
<dbReference type="EMBL" id="AP012029">
    <property type="protein sequence ID" value="BAJ62597.1"/>
    <property type="molecule type" value="Genomic_DNA"/>
</dbReference>
<dbReference type="KEGG" id="atm:ANT_05630"/>
<proteinExistence type="predicted"/>
<dbReference type="AlphaFoldDB" id="E8N1J2"/>